<dbReference type="EMBL" id="CM046392">
    <property type="protein sequence ID" value="KAI8554377.1"/>
    <property type="molecule type" value="Genomic_DNA"/>
</dbReference>
<keyword evidence="2" id="KW-1185">Reference proteome</keyword>
<evidence type="ECO:0000313" key="1">
    <source>
        <dbReference type="EMBL" id="KAI8554377.1"/>
    </source>
</evidence>
<reference evidence="1" key="1">
    <citation type="submission" date="2022-02" db="EMBL/GenBank/DDBJ databases">
        <title>Plant Genome Project.</title>
        <authorList>
            <person name="Zhang R.-G."/>
        </authorList>
    </citation>
    <scope>NUCLEOTIDE SEQUENCE</scope>
    <source>
        <strain evidence="1">AT1</strain>
    </source>
</reference>
<protein>
    <submittedName>
        <fullName evidence="1">Uncharacterized protein</fullName>
    </submittedName>
</protein>
<accession>A0ACC0NLW9</accession>
<name>A0ACC0NLW9_RHOML</name>
<sequence length="146" mass="16379">MANINANLNANARRWATIITYRECRHNQSRQRGRYFMDGCTEFRKAGEDMTPESLICAACGCHRNYHRREELSVAMDPVTHHLIHQMAIAPSPQAHVPVLGIQFVSVPHVVPAPPPSPPEENLGNGEEEEDSKAAESRRRARAQSD</sequence>
<proteinExistence type="predicted"/>
<organism evidence="1 2">
    <name type="scientific">Rhododendron molle</name>
    <name type="common">Chinese azalea</name>
    <name type="synonym">Azalea mollis</name>
    <dbReference type="NCBI Taxonomy" id="49168"/>
    <lineage>
        <taxon>Eukaryota</taxon>
        <taxon>Viridiplantae</taxon>
        <taxon>Streptophyta</taxon>
        <taxon>Embryophyta</taxon>
        <taxon>Tracheophyta</taxon>
        <taxon>Spermatophyta</taxon>
        <taxon>Magnoliopsida</taxon>
        <taxon>eudicotyledons</taxon>
        <taxon>Gunneridae</taxon>
        <taxon>Pentapetalae</taxon>
        <taxon>asterids</taxon>
        <taxon>Ericales</taxon>
        <taxon>Ericaceae</taxon>
        <taxon>Ericoideae</taxon>
        <taxon>Rhodoreae</taxon>
        <taxon>Rhododendron</taxon>
    </lineage>
</organism>
<evidence type="ECO:0000313" key="2">
    <source>
        <dbReference type="Proteomes" id="UP001062846"/>
    </source>
</evidence>
<gene>
    <name evidence="1" type="ORF">RHMOL_Rhmol05G0094100</name>
</gene>
<comment type="caution">
    <text evidence="1">The sequence shown here is derived from an EMBL/GenBank/DDBJ whole genome shotgun (WGS) entry which is preliminary data.</text>
</comment>
<dbReference type="Proteomes" id="UP001062846">
    <property type="component" value="Chromosome 5"/>
</dbReference>